<dbReference type="InterPro" id="IPR029048">
    <property type="entry name" value="HSP70_C_sf"/>
</dbReference>
<dbReference type="GO" id="GO:0005524">
    <property type="term" value="F:ATP binding"/>
    <property type="evidence" value="ECO:0007669"/>
    <property type="project" value="UniProtKB-KW"/>
</dbReference>
<accession>A0AAV0BFR0</accession>
<comment type="caution">
    <text evidence="3">The sequence shown here is derived from an EMBL/GenBank/DDBJ whole genome shotgun (WGS) entry which is preliminary data.</text>
</comment>
<gene>
    <name evidence="3" type="ORF">PPACK8108_LOCUS20160</name>
</gene>
<dbReference type="AlphaFoldDB" id="A0AAV0BFR0"/>
<evidence type="ECO:0008006" key="5">
    <source>
        <dbReference type="Google" id="ProtNLM"/>
    </source>
</evidence>
<dbReference type="Gene3D" id="1.20.1270.10">
    <property type="match status" value="1"/>
</dbReference>
<evidence type="ECO:0000313" key="3">
    <source>
        <dbReference type="EMBL" id="CAH7685602.1"/>
    </source>
</evidence>
<dbReference type="GO" id="GO:0140662">
    <property type="term" value="F:ATP-dependent protein folding chaperone"/>
    <property type="evidence" value="ECO:0007669"/>
    <property type="project" value="InterPro"/>
</dbReference>
<feature type="non-terminal residue" evidence="3">
    <location>
        <position position="1"/>
    </location>
</feature>
<dbReference type="Pfam" id="PF00012">
    <property type="entry name" value="HSP70"/>
    <property type="match status" value="1"/>
</dbReference>
<evidence type="ECO:0000256" key="2">
    <source>
        <dbReference type="ARBA" id="ARBA00022840"/>
    </source>
</evidence>
<organism evidence="3 4">
    <name type="scientific">Phakopsora pachyrhizi</name>
    <name type="common">Asian soybean rust disease fungus</name>
    <dbReference type="NCBI Taxonomy" id="170000"/>
    <lineage>
        <taxon>Eukaryota</taxon>
        <taxon>Fungi</taxon>
        <taxon>Dikarya</taxon>
        <taxon>Basidiomycota</taxon>
        <taxon>Pucciniomycotina</taxon>
        <taxon>Pucciniomycetes</taxon>
        <taxon>Pucciniales</taxon>
        <taxon>Phakopsoraceae</taxon>
        <taxon>Phakopsora</taxon>
    </lineage>
</organism>
<dbReference type="Proteomes" id="UP001153365">
    <property type="component" value="Unassembled WGS sequence"/>
</dbReference>
<dbReference type="InterPro" id="IPR013126">
    <property type="entry name" value="Hsp_70_fam"/>
</dbReference>
<name>A0AAV0BFR0_PHAPC</name>
<proteinExistence type="predicted"/>
<keyword evidence="4" id="KW-1185">Reference proteome</keyword>
<evidence type="ECO:0000313" key="4">
    <source>
        <dbReference type="Proteomes" id="UP001153365"/>
    </source>
</evidence>
<reference evidence="3" key="1">
    <citation type="submission" date="2022-06" db="EMBL/GenBank/DDBJ databases">
        <authorList>
            <consortium name="SYNGENTA / RWTH Aachen University"/>
        </authorList>
    </citation>
    <scope>NUCLEOTIDE SEQUENCE</scope>
</reference>
<dbReference type="EMBL" id="CALTRL010005731">
    <property type="protein sequence ID" value="CAH7685602.1"/>
    <property type="molecule type" value="Genomic_DNA"/>
</dbReference>
<keyword evidence="1" id="KW-0547">Nucleotide-binding</keyword>
<keyword evidence="2" id="KW-0067">ATP-binding</keyword>
<protein>
    <recommendedName>
        <fullName evidence="5">Heat shock protein 70</fullName>
    </recommendedName>
</protein>
<sequence length="92" mass="10485">FLGRLFKEDIEHIVNEVEKYKAEDEAAASRIQVKNVLELYSYNLRKTIEGDLKDKLDAGDKAIVEKEIKKTLSWLDAFIPVNLGGNSTEKKC</sequence>
<evidence type="ECO:0000256" key="1">
    <source>
        <dbReference type="ARBA" id="ARBA00022741"/>
    </source>
</evidence>
<dbReference type="SUPFAM" id="SSF100934">
    <property type="entry name" value="Heat shock protein 70kD (HSP70), C-terminal subdomain"/>
    <property type="match status" value="1"/>
</dbReference>